<dbReference type="AlphaFoldDB" id="A0A016TQI4"/>
<accession>A0A016TQI4</accession>
<keyword evidence="2" id="KW-1185">Reference proteome</keyword>
<name>A0A016TQI4_9BILA</name>
<organism evidence="1 2">
    <name type="scientific">Ancylostoma ceylanicum</name>
    <dbReference type="NCBI Taxonomy" id="53326"/>
    <lineage>
        <taxon>Eukaryota</taxon>
        <taxon>Metazoa</taxon>
        <taxon>Ecdysozoa</taxon>
        <taxon>Nematoda</taxon>
        <taxon>Chromadorea</taxon>
        <taxon>Rhabditida</taxon>
        <taxon>Rhabditina</taxon>
        <taxon>Rhabditomorpha</taxon>
        <taxon>Strongyloidea</taxon>
        <taxon>Ancylostomatidae</taxon>
        <taxon>Ancylostomatinae</taxon>
        <taxon>Ancylostoma</taxon>
    </lineage>
</organism>
<reference evidence="2" key="1">
    <citation type="journal article" date="2015" name="Nat. Genet.">
        <title>The genome and transcriptome of the zoonotic hookworm Ancylostoma ceylanicum identify infection-specific gene families.</title>
        <authorList>
            <person name="Schwarz E.M."/>
            <person name="Hu Y."/>
            <person name="Antoshechkin I."/>
            <person name="Miller M.M."/>
            <person name="Sternberg P.W."/>
            <person name="Aroian R.V."/>
        </authorList>
    </citation>
    <scope>NUCLEOTIDE SEQUENCE</scope>
    <source>
        <strain evidence="2">HY135</strain>
    </source>
</reference>
<protein>
    <submittedName>
        <fullName evidence="1">Uncharacterized protein</fullName>
    </submittedName>
</protein>
<comment type="caution">
    <text evidence="1">The sequence shown here is derived from an EMBL/GenBank/DDBJ whole genome shotgun (WGS) entry which is preliminary data.</text>
</comment>
<evidence type="ECO:0000313" key="1">
    <source>
        <dbReference type="EMBL" id="EYC04708.1"/>
    </source>
</evidence>
<sequence>MSQMRIRQAISSNVLAFYYEERCFAESSSFLTNSKGSIEKLGPSTGNLPLPKRRVKSTRDFEEVYEVRVVRL</sequence>
<dbReference type="EMBL" id="JARK01001422">
    <property type="protein sequence ID" value="EYC04708.1"/>
    <property type="molecule type" value="Genomic_DNA"/>
</dbReference>
<gene>
    <name evidence="1" type="primary">Acey_s0086.g1944</name>
    <name evidence="1" type="ORF">Y032_0086g1944</name>
</gene>
<evidence type="ECO:0000313" key="2">
    <source>
        <dbReference type="Proteomes" id="UP000024635"/>
    </source>
</evidence>
<proteinExistence type="predicted"/>
<dbReference type="Proteomes" id="UP000024635">
    <property type="component" value="Unassembled WGS sequence"/>
</dbReference>